<feature type="region of interest" description="Disordered" evidence="2">
    <location>
        <begin position="136"/>
        <end position="174"/>
    </location>
</feature>
<organism evidence="3">
    <name type="scientific">marine metagenome</name>
    <dbReference type="NCBI Taxonomy" id="408172"/>
    <lineage>
        <taxon>unclassified sequences</taxon>
        <taxon>metagenomes</taxon>
        <taxon>ecological metagenomes</taxon>
    </lineage>
</organism>
<evidence type="ECO:0008006" key="4">
    <source>
        <dbReference type="Google" id="ProtNLM"/>
    </source>
</evidence>
<gene>
    <name evidence="3" type="ORF">METZ01_LOCUS102972</name>
</gene>
<accession>A0A381WDJ9</accession>
<sequence length="174" mass="19029">MTVDRDELQQIAQLVEANRERMQAIEQQIHQLEAIRIEQIQAIEALLAIPEDGAEGAMIPLGSGVQIVADIPADAGAVIDIGSRVQAERTRVEAAEILSKRSEEIVAIIERMKSEFDDMENSTVDLAQKFNEGVEAIQSETPQNEEPVRKASGGPGSSARGRKRKRGTDLTLDD</sequence>
<dbReference type="Pfam" id="PF02996">
    <property type="entry name" value="Prefoldin"/>
    <property type="match status" value="1"/>
</dbReference>
<proteinExistence type="predicted"/>
<name>A0A381WDJ9_9ZZZZ</name>
<keyword evidence="1" id="KW-0175">Coiled coil</keyword>
<dbReference type="SUPFAM" id="SSF46579">
    <property type="entry name" value="Prefoldin"/>
    <property type="match status" value="1"/>
</dbReference>
<dbReference type="Gene3D" id="1.10.287.370">
    <property type="match status" value="1"/>
</dbReference>
<reference evidence="3" key="1">
    <citation type="submission" date="2018-05" db="EMBL/GenBank/DDBJ databases">
        <authorList>
            <person name="Lanie J.A."/>
            <person name="Ng W.-L."/>
            <person name="Kazmierczak K.M."/>
            <person name="Andrzejewski T.M."/>
            <person name="Davidsen T.M."/>
            <person name="Wayne K.J."/>
            <person name="Tettelin H."/>
            <person name="Glass J.I."/>
            <person name="Rusch D."/>
            <person name="Podicherti R."/>
            <person name="Tsui H.-C.T."/>
            <person name="Winkler M.E."/>
        </authorList>
    </citation>
    <scope>NUCLEOTIDE SEQUENCE</scope>
</reference>
<dbReference type="EMBL" id="UINC01011344">
    <property type="protein sequence ID" value="SVA50118.1"/>
    <property type="molecule type" value="Genomic_DNA"/>
</dbReference>
<evidence type="ECO:0000256" key="1">
    <source>
        <dbReference type="SAM" id="Coils"/>
    </source>
</evidence>
<feature type="coiled-coil region" evidence="1">
    <location>
        <begin position="5"/>
        <end position="35"/>
    </location>
</feature>
<dbReference type="AlphaFoldDB" id="A0A381WDJ9"/>
<dbReference type="InterPro" id="IPR004127">
    <property type="entry name" value="Prefoldin_subunit_alpha"/>
</dbReference>
<evidence type="ECO:0000256" key="2">
    <source>
        <dbReference type="SAM" id="MobiDB-lite"/>
    </source>
</evidence>
<protein>
    <recommendedName>
        <fullName evidence="4">Prefoldin subunit alpha</fullName>
    </recommendedName>
</protein>
<dbReference type="InterPro" id="IPR009053">
    <property type="entry name" value="Prefoldin"/>
</dbReference>
<evidence type="ECO:0000313" key="3">
    <source>
        <dbReference type="EMBL" id="SVA50118.1"/>
    </source>
</evidence>
<dbReference type="NCBIfam" id="TIGR00293">
    <property type="entry name" value="prefoldin subunit alpha"/>
    <property type="match status" value="1"/>
</dbReference>